<comment type="caution">
    <text evidence="2">The sequence shown here is derived from an EMBL/GenBank/DDBJ whole genome shotgun (WGS) entry which is preliminary data.</text>
</comment>
<keyword evidence="1" id="KW-0472">Membrane</keyword>
<dbReference type="EMBL" id="PEWY01000082">
    <property type="protein sequence ID" value="PIU37048.1"/>
    <property type="molecule type" value="Genomic_DNA"/>
</dbReference>
<feature type="transmembrane region" description="Helical" evidence="1">
    <location>
        <begin position="49"/>
        <end position="72"/>
    </location>
</feature>
<dbReference type="Proteomes" id="UP000230184">
    <property type="component" value="Unassembled WGS sequence"/>
</dbReference>
<protein>
    <submittedName>
        <fullName evidence="2">Uncharacterized protein</fullName>
    </submittedName>
</protein>
<gene>
    <name evidence="2" type="ORF">COT02_02920</name>
</gene>
<evidence type="ECO:0000313" key="2">
    <source>
        <dbReference type="EMBL" id="PIU37048.1"/>
    </source>
</evidence>
<accession>A0A2M6YU51</accession>
<feature type="transmembrane region" description="Helical" evidence="1">
    <location>
        <begin position="7"/>
        <end position="25"/>
    </location>
</feature>
<name>A0A2M6YU51_9BACT</name>
<reference evidence="3" key="1">
    <citation type="submission" date="2017-09" db="EMBL/GenBank/DDBJ databases">
        <title>Depth-based differentiation of microbial function through sediment-hosted aquifers and enrichment of novel symbionts in the deep terrestrial subsurface.</title>
        <authorList>
            <person name="Probst A.J."/>
            <person name="Ladd B."/>
            <person name="Jarett J.K."/>
            <person name="Geller-Mcgrath D.E."/>
            <person name="Sieber C.M.K."/>
            <person name="Emerson J.B."/>
            <person name="Anantharaman K."/>
            <person name="Thomas B.C."/>
            <person name="Malmstrom R."/>
            <person name="Stieglmeier M."/>
            <person name="Klingl A."/>
            <person name="Woyke T."/>
            <person name="Ryan C.M."/>
            <person name="Banfield J.F."/>
        </authorList>
    </citation>
    <scope>NUCLEOTIDE SEQUENCE [LARGE SCALE GENOMIC DNA]</scope>
</reference>
<keyword evidence="1" id="KW-1133">Transmembrane helix</keyword>
<organism evidence="2 3">
    <name type="scientific">Candidatus Roizmanbacteria bacterium CG07_land_8_20_14_0_80_34_15</name>
    <dbReference type="NCBI Taxonomy" id="1974849"/>
    <lineage>
        <taxon>Bacteria</taxon>
        <taxon>Candidatus Roizmaniibacteriota</taxon>
    </lineage>
</organism>
<keyword evidence="1" id="KW-0812">Transmembrane</keyword>
<feature type="transmembrane region" description="Helical" evidence="1">
    <location>
        <begin position="79"/>
        <end position="101"/>
    </location>
</feature>
<evidence type="ECO:0000256" key="1">
    <source>
        <dbReference type="SAM" id="Phobius"/>
    </source>
</evidence>
<sequence>MKKWQRYWLYFVITIFTLHFVRDIFQELGIRNFLSTFFESSGPPKVSLFLYYTLYNTVFMAIIEVAFSIICLRRNKFGVLGKATIIMTISFFILWLIYYFLL</sequence>
<evidence type="ECO:0000313" key="3">
    <source>
        <dbReference type="Proteomes" id="UP000230184"/>
    </source>
</evidence>
<dbReference type="AlphaFoldDB" id="A0A2M6YU51"/>
<proteinExistence type="predicted"/>